<sequence>MYSFFLFTQASFYVGERRFNEIDPMAQMYNSSPNRFMKKRELFRLLRHSWEYIVELLLKHIHPISCSIIEHRRGLELPRTRQHLRMEMVENLRYYGNGKQVTVRQGYAIYLVYG</sequence>
<dbReference type="AlphaFoldDB" id="A0A182S424"/>
<evidence type="ECO:0000313" key="1">
    <source>
        <dbReference type="EnsemblMetazoa" id="AFUN015151-PA"/>
    </source>
</evidence>
<protein>
    <submittedName>
        <fullName evidence="1">Uncharacterized protein</fullName>
    </submittedName>
</protein>
<dbReference type="VEuPathDB" id="VectorBase:AFUN015151"/>
<accession>A0A182S424</accession>
<reference evidence="1" key="1">
    <citation type="submission" date="2020-05" db="UniProtKB">
        <authorList>
            <consortium name="EnsemblMetazoa"/>
        </authorList>
    </citation>
    <scope>IDENTIFICATION</scope>
    <source>
        <strain evidence="1">FUMOZ</strain>
    </source>
</reference>
<proteinExistence type="predicted"/>
<name>A0A182S424_ANOFN</name>
<dbReference type="EnsemblMetazoa" id="AFUN015151-RA">
    <property type="protein sequence ID" value="AFUN015151-PA"/>
    <property type="gene ID" value="AFUN015151"/>
</dbReference>
<organism evidence="1">
    <name type="scientific">Anopheles funestus</name>
    <name type="common">African malaria mosquito</name>
    <dbReference type="NCBI Taxonomy" id="62324"/>
    <lineage>
        <taxon>Eukaryota</taxon>
        <taxon>Metazoa</taxon>
        <taxon>Ecdysozoa</taxon>
        <taxon>Arthropoda</taxon>
        <taxon>Hexapoda</taxon>
        <taxon>Insecta</taxon>
        <taxon>Pterygota</taxon>
        <taxon>Neoptera</taxon>
        <taxon>Endopterygota</taxon>
        <taxon>Diptera</taxon>
        <taxon>Nematocera</taxon>
        <taxon>Culicoidea</taxon>
        <taxon>Culicidae</taxon>
        <taxon>Anophelinae</taxon>
        <taxon>Anopheles</taxon>
    </lineage>
</organism>